<organism evidence="1 2">
    <name type="scientific">Athelia psychrophila</name>
    <dbReference type="NCBI Taxonomy" id="1759441"/>
    <lineage>
        <taxon>Eukaryota</taxon>
        <taxon>Fungi</taxon>
        <taxon>Dikarya</taxon>
        <taxon>Basidiomycota</taxon>
        <taxon>Agaricomycotina</taxon>
        <taxon>Agaricomycetes</taxon>
        <taxon>Agaricomycetidae</taxon>
        <taxon>Atheliales</taxon>
        <taxon>Atheliaceae</taxon>
        <taxon>Athelia</taxon>
    </lineage>
</organism>
<dbReference type="AlphaFoldDB" id="A0A166NJP1"/>
<sequence>MLWWAAAVERRTGVISAWLSCLCGKEMKGKKGGEDLYLSARPYSTSTRCVSKIQNALQASAR</sequence>
<gene>
    <name evidence="1" type="ORF">FIBSPDRAFT_856010</name>
</gene>
<evidence type="ECO:0000313" key="1">
    <source>
        <dbReference type="EMBL" id="KZP25082.1"/>
    </source>
</evidence>
<keyword evidence="2" id="KW-1185">Reference proteome</keyword>
<dbReference type="EMBL" id="KV417522">
    <property type="protein sequence ID" value="KZP25082.1"/>
    <property type="molecule type" value="Genomic_DNA"/>
</dbReference>
<reference evidence="1 2" key="1">
    <citation type="journal article" date="2016" name="Mol. Biol. Evol.">
        <title>Comparative Genomics of Early-Diverging Mushroom-Forming Fungi Provides Insights into the Origins of Lignocellulose Decay Capabilities.</title>
        <authorList>
            <person name="Nagy L.G."/>
            <person name="Riley R."/>
            <person name="Tritt A."/>
            <person name="Adam C."/>
            <person name="Daum C."/>
            <person name="Floudas D."/>
            <person name="Sun H."/>
            <person name="Yadav J.S."/>
            <person name="Pangilinan J."/>
            <person name="Larsson K.H."/>
            <person name="Matsuura K."/>
            <person name="Barry K."/>
            <person name="Labutti K."/>
            <person name="Kuo R."/>
            <person name="Ohm R.A."/>
            <person name="Bhattacharya S.S."/>
            <person name="Shirouzu T."/>
            <person name="Yoshinaga Y."/>
            <person name="Martin F.M."/>
            <person name="Grigoriev I.V."/>
            <person name="Hibbett D.S."/>
        </authorList>
    </citation>
    <scope>NUCLEOTIDE SEQUENCE [LARGE SCALE GENOMIC DNA]</scope>
    <source>
        <strain evidence="1 2">CBS 109695</strain>
    </source>
</reference>
<name>A0A166NJP1_9AGAM</name>
<proteinExistence type="predicted"/>
<dbReference type="Proteomes" id="UP000076532">
    <property type="component" value="Unassembled WGS sequence"/>
</dbReference>
<accession>A0A166NJP1</accession>
<evidence type="ECO:0000313" key="2">
    <source>
        <dbReference type="Proteomes" id="UP000076532"/>
    </source>
</evidence>
<protein>
    <submittedName>
        <fullName evidence="1">Uncharacterized protein</fullName>
    </submittedName>
</protein>